<dbReference type="GO" id="GO:0007165">
    <property type="term" value="P:signal transduction"/>
    <property type="evidence" value="ECO:0007669"/>
    <property type="project" value="InterPro"/>
</dbReference>
<dbReference type="GO" id="GO:0016301">
    <property type="term" value="F:kinase activity"/>
    <property type="evidence" value="ECO:0007669"/>
    <property type="project" value="UniProtKB-KW"/>
</dbReference>
<feature type="region of interest" description="Disordered" evidence="1">
    <location>
        <begin position="1"/>
        <end position="33"/>
    </location>
</feature>
<dbReference type="SMART" id="SM00314">
    <property type="entry name" value="RA"/>
    <property type="match status" value="1"/>
</dbReference>
<evidence type="ECO:0000313" key="3">
    <source>
        <dbReference type="EMBL" id="CAK6983416.1"/>
    </source>
</evidence>
<dbReference type="InterPro" id="IPR029071">
    <property type="entry name" value="Ubiquitin-like_domsf"/>
</dbReference>
<dbReference type="Pfam" id="PF00788">
    <property type="entry name" value="RA"/>
    <property type="match status" value="2"/>
</dbReference>
<evidence type="ECO:0000259" key="2">
    <source>
        <dbReference type="PROSITE" id="PS50200"/>
    </source>
</evidence>
<comment type="caution">
    <text evidence="3">The sequence shown here is derived from an EMBL/GenBank/DDBJ whole genome shotgun (WGS) entry which is preliminary data.</text>
</comment>
<evidence type="ECO:0000256" key="1">
    <source>
        <dbReference type="SAM" id="MobiDB-lite"/>
    </source>
</evidence>
<dbReference type="Gene3D" id="3.10.20.90">
    <property type="entry name" value="Phosphatidylinositol 3-kinase Catalytic Subunit, Chain A, domain 1"/>
    <property type="match status" value="1"/>
</dbReference>
<sequence>MRNNSDDFDQSAAVSKDGQPAAADSGKQLKVFDGDDGAKRGHFRLISILRATRNEEVVEAALRAFYLPDEPQHFELQEIGGLQRLHSDDIMNRNGSPDNRSSVKDGGDAWLLRAKLRDAEVIKVYASWPRPGAAFVPITVSKNSTAESVLTEVLSQLDRQDEDSSNFYLLEVFMSSKQVQRQTLTPQEKILDKLQEIRKV</sequence>
<name>A0AAV1QL56_SCOSC</name>
<dbReference type="InterPro" id="IPR000159">
    <property type="entry name" value="RA_dom"/>
</dbReference>
<dbReference type="Proteomes" id="UP001314229">
    <property type="component" value="Unassembled WGS sequence"/>
</dbReference>
<accession>A0AAV1QL56</accession>
<feature type="domain" description="Ras-associating" evidence="2">
    <location>
        <begin position="118"/>
        <end position="200"/>
    </location>
</feature>
<evidence type="ECO:0000313" key="4">
    <source>
        <dbReference type="Proteomes" id="UP001314229"/>
    </source>
</evidence>
<keyword evidence="3" id="KW-0418">Kinase</keyword>
<dbReference type="PROSITE" id="PS50200">
    <property type="entry name" value="RA"/>
    <property type="match status" value="1"/>
</dbReference>
<protein>
    <submittedName>
        <fullName evidence="3">Diacylglycerol kinase theta</fullName>
    </submittedName>
</protein>
<feature type="non-terminal residue" evidence="3">
    <location>
        <position position="200"/>
    </location>
</feature>
<dbReference type="AlphaFoldDB" id="A0AAV1QL56"/>
<organism evidence="3 4">
    <name type="scientific">Scomber scombrus</name>
    <name type="common">Atlantic mackerel</name>
    <name type="synonym">Scomber vernalis</name>
    <dbReference type="NCBI Taxonomy" id="13677"/>
    <lineage>
        <taxon>Eukaryota</taxon>
        <taxon>Metazoa</taxon>
        <taxon>Chordata</taxon>
        <taxon>Craniata</taxon>
        <taxon>Vertebrata</taxon>
        <taxon>Euteleostomi</taxon>
        <taxon>Actinopterygii</taxon>
        <taxon>Neopterygii</taxon>
        <taxon>Teleostei</taxon>
        <taxon>Neoteleostei</taxon>
        <taxon>Acanthomorphata</taxon>
        <taxon>Pelagiaria</taxon>
        <taxon>Scombriformes</taxon>
        <taxon>Scombridae</taxon>
        <taxon>Scomber</taxon>
    </lineage>
</organism>
<dbReference type="SUPFAM" id="SSF54236">
    <property type="entry name" value="Ubiquitin-like"/>
    <property type="match status" value="1"/>
</dbReference>
<dbReference type="CDD" id="cd17111">
    <property type="entry name" value="RA1_DAGK-theta"/>
    <property type="match status" value="1"/>
</dbReference>
<keyword evidence="3" id="KW-0808">Transferase</keyword>
<gene>
    <name evidence="3" type="ORF">FSCOSCO3_A003171</name>
</gene>
<keyword evidence="4" id="KW-1185">Reference proteome</keyword>
<reference evidence="3 4" key="1">
    <citation type="submission" date="2024-01" db="EMBL/GenBank/DDBJ databases">
        <authorList>
            <person name="Alioto T."/>
            <person name="Alioto T."/>
            <person name="Gomez Garrido J."/>
        </authorList>
    </citation>
    <scope>NUCLEOTIDE SEQUENCE [LARGE SCALE GENOMIC DNA]</scope>
</reference>
<dbReference type="EMBL" id="CAWUFR010001301">
    <property type="protein sequence ID" value="CAK6983416.1"/>
    <property type="molecule type" value="Genomic_DNA"/>
</dbReference>
<proteinExistence type="predicted"/>